<name>A0ABT3AYK5_9CYAN</name>
<accession>A0ABT3AYK5</accession>
<organism evidence="1 2">
    <name type="scientific">Plectonema radiosum NIES-515</name>
    <dbReference type="NCBI Taxonomy" id="2986073"/>
    <lineage>
        <taxon>Bacteria</taxon>
        <taxon>Bacillati</taxon>
        <taxon>Cyanobacteriota</taxon>
        <taxon>Cyanophyceae</taxon>
        <taxon>Oscillatoriophycideae</taxon>
        <taxon>Oscillatoriales</taxon>
        <taxon>Microcoleaceae</taxon>
        <taxon>Plectonema</taxon>
    </lineage>
</organism>
<comment type="caution">
    <text evidence="1">The sequence shown here is derived from an EMBL/GenBank/DDBJ whole genome shotgun (WGS) entry which is preliminary data.</text>
</comment>
<reference evidence="1 2" key="1">
    <citation type="submission" date="2022-10" db="EMBL/GenBank/DDBJ databases">
        <title>Identification of biosynthetic pathway for the production of the potent trypsin inhibitor radiosumin.</title>
        <authorList>
            <person name="Fewer D.P."/>
            <person name="Delbaje E."/>
            <person name="Ouyang X."/>
            <person name="Agostino P.D."/>
            <person name="Wahlsten M."/>
            <person name="Jokela J."/>
            <person name="Permi P."/>
            <person name="Haapaniemi E."/>
            <person name="Koistinen H."/>
        </authorList>
    </citation>
    <scope>NUCLEOTIDE SEQUENCE [LARGE SCALE GENOMIC DNA]</scope>
    <source>
        <strain evidence="1 2">NIES-515</strain>
    </source>
</reference>
<evidence type="ECO:0000313" key="2">
    <source>
        <dbReference type="Proteomes" id="UP001526143"/>
    </source>
</evidence>
<dbReference type="EMBL" id="JAOWRF010000176">
    <property type="protein sequence ID" value="MCV3214214.1"/>
    <property type="molecule type" value="Genomic_DNA"/>
</dbReference>
<protein>
    <submittedName>
        <fullName evidence="1">Uncharacterized protein</fullName>
    </submittedName>
</protein>
<keyword evidence="2" id="KW-1185">Reference proteome</keyword>
<gene>
    <name evidence="1" type="ORF">OGM63_11950</name>
</gene>
<dbReference type="Proteomes" id="UP001526143">
    <property type="component" value="Unassembled WGS sequence"/>
</dbReference>
<sequence length="47" mass="5497">MQIVNSDSPLETLLFSCRRRCALLEARGYAIAPLVKLKQKRWQTIFM</sequence>
<proteinExistence type="predicted"/>
<evidence type="ECO:0000313" key="1">
    <source>
        <dbReference type="EMBL" id="MCV3214214.1"/>
    </source>
</evidence>